<organism evidence="2">
    <name type="scientific">Chromera velia CCMP2878</name>
    <dbReference type="NCBI Taxonomy" id="1169474"/>
    <lineage>
        <taxon>Eukaryota</taxon>
        <taxon>Sar</taxon>
        <taxon>Alveolata</taxon>
        <taxon>Colpodellida</taxon>
        <taxon>Chromeraceae</taxon>
        <taxon>Chromera</taxon>
    </lineage>
</organism>
<dbReference type="VEuPathDB" id="CryptoDB:Cvel_10077"/>
<feature type="region of interest" description="Disordered" evidence="1">
    <location>
        <begin position="671"/>
        <end position="797"/>
    </location>
</feature>
<feature type="compositionally biased region" description="Gly residues" evidence="1">
    <location>
        <begin position="926"/>
        <end position="940"/>
    </location>
</feature>
<feature type="compositionally biased region" description="Gly residues" evidence="1">
    <location>
        <begin position="466"/>
        <end position="480"/>
    </location>
</feature>
<feature type="region of interest" description="Disordered" evidence="1">
    <location>
        <begin position="410"/>
        <end position="429"/>
    </location>
</feature>
<feature type="region of interest" description="Disordered" evidence="1">
    <location>
        <begin position="499"/>
        <end position="542"/>
    </location>
</feature>
<dbReference type="SUPFAM" id="SSF53474">
    <property type="entry name" value="alpha/beta-Hydrolases"/>
    <property type="match status" value="1"/>
</dbReference>
<feature type="compositionally biased region" description="Low complexity" evidence="1">
    <location>
        <begin position="749"/>
        <end position="783"/>
    </location>
</feature>
<accession>A0A0G4I168</accession>
<feature type="region of interest" description="Disordered" evidence="1">
    <location>
        <begin position="919"/>
        <end position="942"/>
    </location>
</feature>
<proteinExistence type="predicted"/>
<dbReference type="InterPro" id="IPR029058">
    <property type="entry name" value="AB_hydrolase_fold"/>
</dbReference>
<protein>
    <submittedName>
        <fullName evidence="2">Uncharacterized protein</fullName>
    </submittedName>
</protein>
<dbReference type="AlphaFoldDB" id="A0A0G4I168"/>
<feature type="compositionally biased region" description="Polar residues" evidence="1">
    <location>
        <begin position="620"/>
        <end position="635"/>
    </location>
</feature>
<feature type="compositionally biased region" description="Basic and acidic residues" evidence="1">
    <location>
        <begin position="511"/>
        <end position="537"/>
    </location>
</feature>
<evidence type="ECO:0000256" key="1">
    <source>
        <dbReference type="SAM" id="MobiDB-lite"/>
    </source>
</evidence>
<evidence type="ECO:0000313" key="2">
    <source>
        <dbReference type="EMBL" id="CEM50633.1"/>
    </source>
</evidence>
<feature type="compositionally biased region" description="Polar residues" evidence="1">
    <location>
        <begin position="725"/>
        <end position="742"/>
    </location>
</feature>
<name>A0A0G4I168_9ALVE</name>
<sequence length="1141" mass="122873">MLEVGEAATLVSCAYQERVSVSPELADRWRLISAQPTSRAALFASQGGEHRNVAVLALGGTKAEPSPFWLDTFEAVLRAAPLFVPPRMQSFVRSVVERLPPSFSFPSREQLTQDIEIGVAAAFGWQLLGWRSLCESLERDINFLLAHAEDELRGRRVYLAGHSLGGFRAEVLAMLFDLPCFSFESPGVLSLRDHLRQQWTPVTIGSQQSHPVSPLPSFENPKILSYCGAPNFINTAGGHVHPVFRVVMWPCMDRVYLQECVWGSAARIGFLGGVAALPFAAAPAAAAEAAGVAATSASLGSTAAAASVAALALQRVDVIPRLSKGLYQHALTEMRRRLRAPLGFAERVELVKEWPCLSAEMLLNLMGREAAQGLRAFVPLHPANPGVHTLSDAARIRMLEASVAVWLSSSSSGGNRGVGEEGRGGVMEGSSSVNAQLCAMEFFFRMDLRSAAAHAGWVAGDDEDGQGGGEGGGGPPGDGAGALLSSFSRTLRRHLARGEEAGRRLLAPRNRNGDGTEQRGGRRGDTPETGGRQRYEATPEPFVPFSGKAFTLLDHPGASGASVERDLWITETRTVAESEGDLPGEGAREVRGGQTEMDLEDVSLLSSPPPTSRQEDRMSEQTNHGGIQIRSSPLSPIQRGGLGARFQDRFLRSRGNGNGEEEAAADLFRDGSRGQAHAQKNRAVSSSLFNPPERGREAASSDHPPIGRQNPTTEGLLRESAPFSCASSVQPRQSMSDVSNLANRHRHPGASSPSAPSSSSRPPQQGQGGQQSSLSLSSSSAAAVSQTTELVGENQEGPHSLGLCVGSALECLPRVMSSARCEAERQVVRILETFGFCDHGVLRWASLFMAPDELLRLHAQRDQEEEFRGGDRQRERRMGASREGAAVSQQVWGGMGSLLQRQDEQSSASSWGSMGLHSAAVREGGGEGGPSGHEGGGETFGSGNDVWAMSRTLADRLGRLRHLDFSVVGGSEPQNGGGPTLQNEYVVRPYVEGERLGPNEQKMEVQNGLGVEPYYKMVLMRVKPKAAAMLKRSKEDPQKEGVYINAIEWNKYLRLFMTSDRRKEGGINEMGRPGMIELKEGCDAIVQDLLLPYVDIPIEGVFSSLSREAQMAGVGGLKYPEYNRKVSLKVRHIAQDYLTGV</sequence>
<feature type="region of interest" description="Disordered" evidence="1">
    <location>
        <begin position="575"/>
        <end position="640"/>
    </location>
</feature>
<feature type="compositionally biased region" description="Basic and acidic residues" evidence="1">
    <location>
        <begin position="862"/>
        <end position="880"/>
    </location>
</feature>
<feature type="region of interest" description="Disordered" evidence="1">
    <location>
        <begin position="862"/>
        <end position="886"/>
    </location>
</feature>
<gene>
    <name evidence="2" type="ORF">Cvel_10077</name>
</gene>
<feature type="region of interest" description="Disordered" evidence="1">
    <location>
        <begin position="459"/>
        <end position="483"/>
    </location>
</feature>
<dbReference type="EMBL" id="CDMZ01004710">
    <property type="protein sequence ID" value="CEM50633.1"/>
    <property type="molecule type" value="Genomic_DNA"/>
</dbReference>
<reference evidence="2" key="1">
    <citation type="submission" date="2014-11" db="EMBL/GenBank/DDBJ databases">
        <authorList>
            <person name="Otto D Thomas"/>
            <person name="Naeem Raeece"/>
        </authorList>
    </citation>
    <scope>NUCLEOTIDE SEQUENCE</scope>
</reference>